<dbReference type="Gene3D" id="3.30.70.2590">
    <property type="match status" value="1"/>
</dbReference>
<protein>
    <submittedName>
        <fullName evidence="1">Cellulose synthase</fullName>
    </submittedName>
</protein>
<sequence length="151" mass="16439">MGDALLQYLTERHASIQWRDFIEALIEELSAQLGDTGVNTLMAATGARFAARFPLGPCGTVADLERAIAQVWLDIDWGWTSISDTGDALLVQHHCAPRTRAEEGTGAPWQAAFLTGAYQHWFQSLGSSGLLQITQVSPFDATGSMSFRLGR</sequence>
<dbReference type="AlphaFoldDB" id="A0A5P3V9J9"/>
<reference evidence="1 2" key="1">
    <citation type="submission" date="2018-09" db="EMBL/GenBank/DDBJ databases">
        <title>Complete genome sequence of Cupriavidus oxalaticus T2, a bacterium capable of phenol tolerance and degradation.</title>
        <authorList>
            <person name="Yan J."/>
        </authorList>
    </citation>
    <scope>NUCLEOTIDE SEQUENCE [LARGE SCALE GENOMIC DNA]</scope>
    <source>
        <strain evidence="1 2">T2</strain>
    </source>
</reference>
<proteinExistence type="predicted"/>
<dbReference type="EMBL" id="CP032518">
    <property type="protein sequence ID" value="QEZ43027.1"/>
    <property type="molecule type" value="Genomic_DNA"/>
</dbReference>
<dbReference type="Pfam" id="PF03500">
    <property type="entry name" value="Cellsynth_D"/>
    <property type="match status" value="1"/>
</dbReference>
<evidence type="ECO:0000313" key="1">
    <source>
        <dbReference type="EMBL" id="QEZ43027.1"/>
    </source>
</evidence>
<evidence type="ECO:0000313" key="2">
    <source>
        <dbReference type="Proteomes" id="UP000325743"/>
    </source>
</evidence>
<dbReference type="InterPro" id="IPR038470">
    <property type="entry name" value="Cellsynth_D_sf"/>
</dbReference>
<dbReference type="InterPro" id="IPR022798">
    <property type="entry name" value="BcsD_bac"/>
</dbReference>
<organism evidence="1 2">
    <name type="scientific">Cupriavidus oxalaticus</name>
    <dbReference type="NCBI Taxonomy" id="96344"/>
    <lineage>
        <taxon>Bacteria</taxon>
        <taxon>Pseudomonadati</taxon>
        <taxon>Pseudomonadota</taxon>
        <taxon>Betaproteobacteria</taxon>
        <taxon>Burkholderiales</taxon>
        <taxon>Burkholderiaceae</taxon>
        <taxon>Cupriavidus</taxon>
    </lineage>
</organism>
<name>A0A5P3V9J9_9BURK</name>
<gene>
    <name evidence="1" type="ORF">D2917_01430</name>
</gene>
<dbReference type="Proteomes" id="UP000325743">
    <property type="component" value="Chromosome 1"/>
</dbReference>
<dbReference type="RefSeq" id="WP_151069361.1">
    <property type="nucleotide sequence ID" value="NZ_CP032518.1"/>
</dbReference>
<dbReference type="GO" id="GO:0030244">
    <property type="term" value="P:cellulose biosynthetic process"/>
    <property type="evidence" value="ECO:0007669"/>
    <property type="project" value="InterPro"/>
</dbReference>
<accession>A0A5P3V9J9</accession>